<dbReference type="InterPro" id="IPR016161">
    <property type="entry name" value="Ald_DH/histidinol_DH"/>
</dbReference>
<sequence>MEKAVQAARKAFEGECGNLPLKEWLNYIYKIAEVIDEHIDEIAPLESYDTGLLIFRRKKWWLAQRKTLGFTQRWYQADSLKMLIRLVISSSITRSVSH</sequence>
<dbReference type="Proteomes" id="UP001221597">
    <property type="component" value="Chromosome"/>
</dbReference>
<dbReference type="RefSeq" id="WP_283078817.1">
    <property type="nucleotide sequence ID" value="NZ_CP121671.1"/>
</dbReference>
<dbReference type="Gene3D" id="3.40.605.10">
    <property type="entry name" value="Aldehyde Dehydrogenase, Chain A, domain 1"/>
    <property type="match status" value="1"/>
</dbReference>
<evidence type="ECO:0000259" key="2">
    <source>
        <dbReference type="Pfam" id="PF00171"/>
    </source>
</evidence>
<dbReference type="SUPFAM" id="SSF53720">
    <property type="entry name" value="ALDH-like"/>
    <property type="match status" value="1"/>
</dbReference>
<organism evidence="3 4">
    <name type="scientific">Halobacillus naozhouensis</name>
    <dbReference type="NCBI Taxonomy" id="554880"/>
    <lineage>
        <taxon>Bacteria</taxon>
        <taxon>Bacillati</taxon>
        <taxon>Bacillota</taxon>
        <taxon>Bacilli</taxon>
        <taxon>Bacillales</taxon>
        <taxon>Bacillaceae</taxon>
        <taxon>Halobacillus</taxon>
    </lineage>
</organism>
<protein>
    <submittedName>
        <fullName evidence="3">Aldehyde dehydrogenase family protein</fullName>
    </submittedName>
</protein>
<evidence type="ECO:0000313" key="3">
    <source>
        <dbReference type="EMBL" id="WFT76874.1"/>
    </source>
</evidence>
<gene>
    <name evidence="3" type="ORF">P9989_03300</name>
</gene>
<proteinExistence type="predicted"/>
<keyword evidence="4" id="KW-1185">Reference proteome</keyword>
<dbReference type="Pfam" id="PF00171">
    <property type="entry name" value="Aldedh"/>
    <property type="match status" value="1"/>
</dbReference>
<reference evidence="3 4" key="1">
    <citation type="submission" date="2023-04" db="EMBL/GenBank/DDBJ databases">
        <title>Genome sequence of Halobacillus naozhouensis KACC 21980.</title>
        <authorList>
            <person name="Kim S."/>
            <person name="Heo J."/>
            <person name="Kwon S.-W."/>
        </authorList>
    </citation>
    <scope>NUCLEOTIDE SEQUENCE [LARGE SCALE GENOMIC DNA]</scope>
    <source>
        <strain evidence="3 4">KCTC 13234</strain>
    </source>
</reference>
<evidence type="ECO:0000313" key="4">
    <source>
        <dbReference type="Proteomes" id="UP001221597"/>
    </source>
</evidence>
<keyword evidence="1" id="KW-0560">Oxidoreductase</keyword>
<feature type="domain" description="Aldehyde dehydrogenase" evidence="2">
    <location>
        <begin position="2"/>
        <end position="54"/>
    </location>
</feature>
<dbReference type="InterPro" id="IPR015590">
    <property type="entry name" value="Aldehyde_DH_dom"/>
</dbReference>
<dbReference type="EMBL" id="CP121671">
    <property type="protein sequence ID" value="WFT76874.1"/>
    <property type="molecule type" value="Genomic_DNA"/>
</dbReference>
<evidence type="ECO:0000256" key="1">
    <source>
        <dbReference type="ARBA" id="ARBA00023002"/>
    </source>
</evidence>
<accession>A0ABY8J306</accession>
<name>A0ABY8J306_9BACI</name>
<dbReference type="InterPro" id="IPR016162">
    <property type="entry name" value="Ald_DH_N"/>
</dbReference>